<evidence type="ECO:0000256" key="1">
    <source>
        <dbReference type="SAM" id="Coils"/>
    </source>
</evidence>
<gene>
    <name evidence="2" type="ORF">PPTS312_12400</name>
</gene>
<protein>
    <submittedName>
        <fullName evidence="2">Uncharacterized protein</fullName>
    </submittedName>
</protein>
<evidence type="ECO:0000313" key="2">
    <source>
        <dbReference type="EMBL" id="BBU43325.1"/>
    </source>
</evidence>
<sequence length="142" mass="16172">MPSNNLNTTAEERFREAFNRLKLGRPNVLKPSALVSQNNVAKEAGCDPSALRKSRYPSLVREIQAYVDIQTNQAISKRKLAEKKRNIISRLKSKIEALTLQRDHAHCQLVTAQELIIELSDELTNLKEKLHQFVPSQPNTKK</sequence>
<name>A0A7U6LZT6_PSEPU</name>
<evidence type="ECO:0000313" key="3">
    <source>
        <dbReference type="Proteomes" id="UP000464661"/>
    </source>
</evidence>
<keyword evidence="1" id="KW-0175">Coiled coil</keyword>
<dbReference type="EMBL" id="AP022324">
    <property type="protein sequence ID" value="BBU43325.1"/>
    <property type="molecule type" value="Genomic_DNA"/>
</dbReference>
<dbReference type="RefSeq" id="WP_155951177.1">
    <property type="nucleotide sequence ID" value="NZ_AP022324.1"/>
</dbReference>
<accession>A0A7U6LZT6</accession>
<feature type="coiled-coil region" evidence="1">
    <location>
        <begin position="81"/>
        <end position="129"/>
    </location>
</feature>
<reference evidence="2 3" key="1">
    <citation type="submission" date="2020-01" db="EMBL/GenBank/DDBJ databases">
        <title>Complete Genome Sequence of Pseudomonas putida Strain TS312, Harboring the HdtS type N-acyl-homoserine Lactone Synthase, Isolated from a Paper Mill.</title>
        <authorList>
            <person name="Hosoe A."/>
            <person name="Suenaga T."/>
            <person name="Sugi T."/>
            <person name="Izumi T."/>
            <person name="Nagai N."/>
            <person name="Terada A."/>
        </authorList>
    </citation>
    <scope>NUCLEOTIDE SEQUENCE [LARGE SCALE GENOMIC DNA]</scope>
    <source>
        <strain evidence="2 3">TS312</strain>
    </source>
</reference>
<dbReference type="Proteomes" id="UP000464661">
    <property type="component" value="Chromosome"/>
</dbReference>
<proteinExistence type="predicted"/>
<dbReference type="AlphaFoldDB" id="A0A7U6LZT6"/>
<organism evidence="2 3">
    <name type="scientific">Pseudomonas putida</name>
    <name type="common">Arthrobacter siderocapsulatus</name>
    <dbReference type="NCBI Taxonomy" id="303"/>
    <lineage>
        <taxon>Bacteria</taxon>
        <taxon>Pseudomonadati</taxon>
        <taxon>Pseudomonadota</taxon>
        <taxon>Gammaproteobacteria</taxon>
        <taxon>Pseudomonadales</taxon>
        <taxon>Pseudomonadaceae</taxon>
        <taxon>Pseudomonas</taxon>
    </lineage>
</organism>